<dbReference type="InterPro" id="IPR003772">
    <property type="entry name" value="YceD"/>
</dbReference>
<evidence type="ECO:0000313" key="2">
    <source>
        <dbReference type="Proteomes" id="UP000642993"/>
    </source>
</evidence>
<keyword evidence="2" id="KW-1185">Reference proteome</keyword>
<proteinExistence type="predicted"/>
<comment type="caution">
    <text evidence="1">The sequence shown here is derived from an EMBL/GenBank/DDBJ whole genome shotgun (WGS) entry which is preliminary data.</text>
</comment>
<organism evidence="1 2">
    <name type="scientific">Lolliginicoccus lacisalsi</name>
    <dbReference type="NCBI Taxonomy" id="2742202"/>
    <lineage>
        <taxon>Bacteria</taxon>
        <taxon>Bacillati</taxon>
        <taxon>Actinomycetota</taxon>
        <taxon>Actinomycetes</taxon>
        <taxon>Mycobacteriales</taxon>
        <taxon>Hoyosellaceae</taxon>
        <taxon>Lolliginicoccus</taxon>
    </lineage>
</organism>
<dbReference type="Proteomes" id="UP000642993">
    <property type="component" value="Unassembled WGS sequence"/>
</dbReference>
<name>A0A927JE57_9ACTN</name>
<accession>A0A927JE57</accession>
<sequence>MREVHRVVAAPERLGLDMIAIPEGSDVTIDVRLESVSEGVLVTGSVSAVAVGDCVRCLEQTEQHVEVPLVELFAYPNSTTSQTTEDDEVQLLVEDLIDLAPVVVNGLGDELPLQPVCSEDCPGLCTECGVPLSSAEPGHGHDTIDPRWAALLDKRDGMDSPRS</sequence>
<dbReference type="PANTHER" id="PTHR34374">
    <property type="entry name" value="LARGE RIBOSOMAL RNA SUBUNIT ACCUMULATION PROTEIN YCED HOMOLOG 1, CHLOROPLASTIC"/>
    <property type="match status" value="1"/>
</dbReference>
<dbReference type="EMBL" id="JACYWE010000009">
    <property type="protein sequence ID" value="MBD8507599.1"/>
    <property type="molecule type" value="Genomic_DNA"/>
</dbReference>
<reference evidence="1" key="1">
    <citation type="submission" date="2020-09" db="EMBL/GenBank/DDBJ databases">
        <title>Hoyosella lacisalsi sp. nov., a halotolerant actinobacterium isolated from soil of Lake Gudzhirganskoe.</title>
        <authorList>
            <person name="Yang Q."/>
            <person name="Guo P.Y."/>
            <person name="Liu S.W."/>
            <person name="Li F.N."/>
            <person name="Sun C.H."/>
        </authorList>
    </citation>
    <scope>NUCLEOTIDE SEQUENCE</scope>
    <source>
        <strain evidence="1">G463</strain>
    </source>
</reference>
<dbReference type="PANTHER" id="PTHR34374:SF1">
    <property type="entry name" value="LARGE RIBOSOMAL RNA SUBUNIT ACCUMULATION PROTEIN YCED HOMOLOG 1, CHLOROPLASTIC"/>
    <property type="match status" value="1"/>
</dbReference>
<protein>
    <submittedName>
        <fullName evidence="1">DUF177 domain-containing protein</fullName>
    </submittedName>
</protein>
<dbReference type="Pfam" id="PF02620">
    <property type="entry name" value="YceD"/>
    <property type="match status" value="1"/>
</dbReference>
<evidence type="ECO:0000313" key="1">
    <source>
        <dbReference type="EMBL" id="MBD8507599.1"/>
    </source>
</evidence>
<gene>
    <name evidence="1" type="ORF">HT102_14020</name>
</gene>
<dbReference type="AlphaFoldDB" id="A0A927JE57"/>